<organism evidence="2 3">
    <name type="scientific">Algoriphagus oliviformis</name>
    <dbReference type="NCBI Taxonomy" id="2811231"/>
    <lineage>
        <taxon>Bacteria</taxon>
        <taxon>Pseudomonadati</taxon>
        <taxon>Bacteroidota</taxon>
        <taxon>Cytophagia</taxon>
        <taxon>Cytophagales</taxon>
        <taxon>Cyclobacteriaceae</taxon>
        <taxon>Algoriphagus</taxon>
    </lineage>
</organism>
<dbReference type="RefSeq" id="WP_206579311.1">
    <property type="nucleotide sequence ID" value="NZ_JAFKCT010000007.1"/>
</dbReference>
<dbReference type="GO" id="GO:0004519">
    <property type="term" value="F:endonuclease activity"/>
    <property type="evidence" value="ECO:0007669"/>
    <property type="project" value="UniProtKB-KW"/>
</dbReference>
<proteinExistence type="predicted"/>
<dbReference type="SUPFAM" id="SSF52980">
    <property type="entry name" value="Restriction endonuclease-like"/>
    <property type="match status" value="1"/>
</dbReference>
<dbReference type="Gene3D" id="3.90.1570.10">
    <property type="entry name" value="tt1808, chain A"/>
    <property type="match status" value="1"/>
</dbReference>
<gene>
    <name evidence="2" type="ORF">J0A68_16385</name>
</gene>
<evidence type="ECO:0000313" key="3">
    <source>
        <dbReference type="Proteomes" id="UP000664317"/>
    </source>
</evidence>
<dbReference type="EMBL" id="JAFKCT010000007">
    <property type="protein sequence ID" value="MBN7812534.1"/>
    <property type="molecule type" value="Genomic_DNA"/>
</dbReference>
<evidence type="ECO:0000313" key="2">
    <source>
        <dbReference type="EMBL" id="MBN7812534.1"/>
    </source>
</evidence>
<accession>A0ABS3C7J0</accession>
<dbReference type="PANTHER" id="PTHR36558">
    <property type="entry name" value="GLR1098 PROTEIN"/>
    <property type="match status" value="1"/>
</dbReference>
<keyword evidence="2" id="KW-0540">Nuclease</keyword>
<protein>
    <submittedName>
        <fullName evidence="2">Uma2 family endonuclease</fullName>
    </submittedName>
</protein>
<dbReference type="InterPro" id="IPR011335">
    <property type="entry name" value="Restrct_endonuc-II-like"/>
</dbReference>
<evidence type="ECO:0000259" key="1">
    <source>
        <dbReference type="Pfam" id="PF05685"/>
    </source>
</evidence>
<dbReference type="Proteomes" id="UP000664317">
    <property type="component" value="Unassembled WGS sequence"/>
</dbReference>
<dbReference type="Pfam" id="PF05685">
    <property type="entry name" value="Uma2"/>
    <property type="match status" value="1"/>
</dbReference>
<sequence>MKEYRIPQKEKFNLDTFGESERAVYSYADYLRWDFEEIVELIKGKVFTKAPAPNRRHQEVSGNIVGSLFNFLRNQPCKVYAAPFDVRFSKNPEFSKIDSVVQPDISVICDPSKLDDKGCFGAPDLIVEIISPGNSRVELQNKYDLYEEFGVREYWIVHPTDCTLLIYTLIEGRFQPSRLFTSGDRVTSTVLPGFSLGLEGIL</sequence>
<feature type="domain" description="Putative restriction endonuclease" evidence="1">
    <location>
        <begin position="28"/>
        <end position="198"/>
    </location>
</feature>
<dbReference type="InterPro" id="IPR012296">
    <property type="entry name" value="Nuclease_put_TT1808"/>
</dbReference>
<keyword evidence="2" id="KW-0255">Endonuclease</keyword>
<dbReference type="CDD" id="cd06260">
    <property type="entry name" value="DUF820-like"/>
    <property type="match status" value="1"/>
</dbReference>
<comment type="caution">
    <text evidence="2">The sequence shown here is derived from an EMBL/GenBank/DDBJ whole genome shotgun (WGS) entry which is preliminary data.</text>
</comment>
<keyword evidence="2" id="KW-0378">Hydrolase</keyword>
<dbReference type="PANTHER" id="PTHR36558:SF1">
    <property type="entry name" value="RESTRICTION ENDONUCLEASE DOMAIN-CONTAINING PROTEIN-RELATED"/>
    <property type="match status" value="1"/>
</dbReference>
<reference evidence="2 3" key="1">
    <citation type="submission" date="2021-03" db="EMBL/GenBank/DDBJ databases">
        <title>novel species isolated from a fishpond in China.</title>
        <authorList>
            <person name="Lu H."/>
            <person name="Cai Z."/>
        </authorList>
    </citation>
    <scope>NUCLEOTIDE SEQUENCE [LARGE SCALE GENOMIC DNA]</scope>
    <source>
        <strain evidence="2 3">H41</strain>
    </source>
</reference>
<dbReference type="InterPro" id="IPR008538">
    <property type="entry name" value="Uma2"/>
</dbReference>
<keyword evidence="3" id="KW-1185">Reference proteome</keyword>
<name>A0ABS3C7J0_9BACT</name>